<dbReference type="Proteomes" id="UP000681720">
    <property type="component" value="Unassembled WGS sequence"/>
</dbReference>
<evidence type="ECO:0000313" key="6">
    <source>
        <dbReference type="EMBL" id="CAF1932385.1"/>
    </source>
</evidence>
<evidence type="ECO:0000313" key="12">
    <source>
        <dbReference type="EMBL" id="CAF3999152.1"/>
    </source>
</evidence>
<comment type="caution">
    <text evidence="5">The sequence shown here is derived from an EMBL/GenBank/DDBJ whole genome shotgun (WGS) entry which is preliminary data.</text>
</comment>
<name>A0A816CK87_9BILA</name>
<dbReference type="EMBL" id="CAJNOV010018634">
    <property type="protein sequence ID" value="CAF1622771.1"/>
    <property type="molecule type" value="Genomic_DNA"/>
</dbReference>
<evidence type="ECO:0000313" key="7">
    <source>
        <dbReference type="EMBL" id="CAF2058949.1"/>
    </source>
</evidence>
<dbReference type="EMBL" id="CAJNRG010003625">
    <property type="protein sequence ID" value="CAF2058949.1"/>
    <property type="molecule type" value="Genomic_DNA"/>
</dbReference>
<dbReference type="EMBL" id="CAJOBG010001615">
    <property type="protein sequence ID" value="CAF3944557.1"/>
    <property type="molecule type" value="Genomic_DNA"/>
</dbReference>
<dbReference type="PANTHER" id="PTHR24171">
    <property type="entry name" value="ANKYRIN REPEAT DOMAIN-CONTAINING PROTEIN 39-RELATED"/>
    <property type="match status" value="1"/>
</dbReference>
<dbReference type="InterPro" id="IPR002110">
    <property type="entry name" value="Ankyrin_rpt"/>
</dbReference>
<dbReference type="Proteomes" id="UP000663887">
    <property type="component" value="Unassembled WGS sequence"/>
</dbReference>
<dbReference type="EMBL" id="CAJOBJ010004398">
    <property type="protein sequence ID" value="CAF3999152.1"/>
    <property type="molecule type" value="Genomic_DNA"/>
</dbReference>
<dbReference type="SUPFAM" id="SSF48403">
    <property type="entry name" value="Ankyrin repeat"/>
    <property type="match status" value="1"/>
</dbReference>
<evidence type="ECO:0000313" key="4">
    <source>
        <dbReference type="EMBL" id="CAF1567677.1"/>
    </source>
</evidence>
<evidence type="ECO:0000313" key="9">
    <source>
        <dbReference type="EMBL" id="CAF3856444.1"/>
    </source>
</evidence>
<dbReference type="Proteomes" id="UP000663855">
    <property type="component" value="Unassembled WGS sequence"/>
</dbReference>
<dbReference type="Pfam" id="PF13637">
    <property type="entry name" value="Ank_4"/>
    <property type="match status" value="1"/>
</dbReference>
<accession>A0A816CK87</accession>
<protein>
    <recommendedName>
        <fullName evidence="15">26S proteasome non-ATPase regulatory subunit 10</fullName>
    </recommendedName>
</protein>
<keyword evidence="1" id="KW-0677">Repeat</keyword>
<reference evidence="5" key="1">
    <citation type="submission" date="2021-02" db="EMBL/GenBank/DDBJ databases">
        <authorList>
            <person name="Nowell W R."/>
        </authorList>
    </citation>
    <scope>NUCLEOTIDE SEQUENCE</scope>
</reference>
<dbReference type="AlphaFoldDB" id="A0A816CK87"/>
<dbReference type="Proteomes" id="UP000663842">
    <property type="component" value="Unassembled WGS sequence"/>
</dbReference>
<dbReference type="Proteomes" id="UP000663824">
    <property type="component" value="Unassembled WGS sequence"/>
</dbReference>
<evidence type="ECO:0000256" key="1">
    <source>
        <dbReference type="ARBA" id="ARBA00022737"/>
    </source>
</evidence>
<keyword evidence="2 3" id="KW-0040">ANK repeat</keyword>
<dbReference type="EMBL" id="CAJNOW010009604">
    <property type="protein sequence ID" value="CAF1567677.1"/>
    <property type="molecule type" value="Genomic_DNA"/>
</dbReference>
<dbReference type="Pfam" id="PF12796">
    <property type="entry name" value="Ank_2"/>
    <property type="match status" value="1"/>
</dbReference>
<dbReference type="Gene3D" id="1.25.40.20">
    <property type="entry name" value="Ankyrin repeat-containing domain"/>
    <property type="match status" value="1"/>
</dbReference>
<feature type="repeat" description="ANK" evidence="3">
    <location>
        <begin position="39"/>
        <end position="61"/>
    </location>
</feature>
<dbReference type="PANTHER" id="PTHR24171:SF9">
    <property type="entry name" value="ANKYRIN REPEAT DOMAIN-CONTAINING PROTEIN 39"/>
    <property type="match status" value="1"/>
</dbReference>
<dbReference type="Proteomes" id="UP000663856">
    <property type="component" value="Unassembled WGS sequence"/>
</dbReference>
<evidence type="ECO:0000313" key="13">
    <source>
        <dbReference type="Proteomes" id="UP000663855"/>
    </source>
</evidence>
<dbReference type="Proteomes" id="UP000681967">
    <property type="component" value="Unassembled WGS sequence"/>
</dbReference>
<dbReference type="Proteomes" id="UP000663866">
    <property type="component" value="Unassembled WGS sequence"/>
</dbReference>
<evidence type="ECO:0000313" key="5">
    <source>
        <dbReference type="EMBL" id="CAF1622771.1"/>
    </source>
</evidence>
<evidence type="ECO:0000313" key="14">
    <source>
        <dbReference type="Proteomes" id="UP000663866"/>
    </source>
</evidence>
<dbReference type="PROSITE" id="PS50088">
    <property type="entry name" value="ANK_REPEAT"/>
    <property type="match status" value="3"/>
</dbReference>
<dbReference type="EMBL" id="CAJOBF010001243">
    <property type="protein sequence ID" value="CAF3929596.1"/>
    <property type="molecule type" value="Genomic_DNA"/>
</dbReference>
<feature type="repeat" description="ANK" evidence="3">
    <location>
        <begin position="73"/>
        <end position="95"/>
    </location>
</feature>
<evidence type="ECO:0000313" key="8">
    <source>
        <dbReference type="EMBL" id="CAF2085030.1"/>
    </source>
</evidence>
<keyword evidence="14" id="KW-1185">Reference proteome</keyword>
<proteinExistence type="predicted"/>
<feature type="repeat" description="ANK" evidence="3">
    <location>
        <begin position="107"/>
        <end position="139"/>
    </location>
</feature>
<dbReference type="PRINTS" id="PR01415">
    <property type="entry name" value="ANKYRIN"/>
</dbReference>
<dbReference type="OrthoDB" id="1577640at2759"/>
<dbReference type="SMART" id="SM00248">
    <property type="entry name" value="ANK"/>
    <property type="match status" value="4"/>
</dbReference>
<sequence>MDMNISNLEICCLAYDKKFDELKAKIDADPDCVKKKDRDGRTVLHWASSGGSKDIVQYLLDDCHVRPDIPDELGWTPLIIAVSTGHLEIVRMLLETKKVDVEQSNSCGARPLHYACSKNFYEIAQLLLEHGADVNATDKYKQTPLDRCCSKGNTRIVELLLKHPTIDLSMHKECDGDHALPLYQRK</sequence>
<dbReference type="EMBL" id="CAJNRE010000816">
    <property type="protein sequence ID" value="CAF1932385.1"/>
    <property type="molecule type" value="Genomic_DNA"/>
</dbReference>
<evidence type="ECO:0000313" key="11">
    <source>
        <dbReference type="EMBL" id="CAF3944557.1"/>
    </source>
</evidence>
<evidence type="ECO:0008006" key="15">
    <source>
        <dbReference type="Google" id="ProtNLM"/>
    </source>
</evidence>
<gene>
    <name evidence="9" type="ORF">BYL167_LOCUS6145</name>
    <name evidence="5" type="ORF">CJN711_LOCUS38218</name>
    <name evidence="12" type="ORF">GIL414_LOCUS11654</name>
    <name evidence="4" type="ORF">KQP761_LOCUS18886</name>
    <name evidence="6" type="ORF">MBJ925_LOCUS4490</name>
    <name evidence="11" type="ORF">OVN521_LOCUS11872</name>
    <name evidence="10" type="ORF">UXM345_LOCUS12110</name>
    <name evidence="8" type="ORF">WKI299_LOCUS16950</name>
    <name evidence="7" type="ORF">XDN619_LOCUS10230</name>
</gene>
<dbReference type="EMBL" id="CAJOBH010001468">
    <property type="protein sequence ID" value="CAF3856444.1"/>
    <property type="molecule type" value="Genomic_DNA"/>
</dbReference>
<dbReference type="InterPro" id="IPR036770">
    <property type="entry name" value="Ankyrin_rpt-contain_sf"/>
</dbReference>
<organism evidence="5 13">
    <name type="scientific">Rotaria magnacalcarata</name>
    <dbReference type="NCBI Taxonomy" id="392030"/>
    <lineage>
        <taxon>Eukaryota</taxon>
        <taxon>Metazoa</taxon>
        <taxon>Spiralia</taxon>
        <taxon>Gnathifera</taxon>
        <taxon>Rotifera</taxon>
        <taxon>Eurotatoria</taxon>
        <taxon>Bdelloidea</taxon>
        <taxon>Philodinida</taxon>
        <taxon>Philodinidae</taxon>
        <taxon>Rotaria</taxon>
    </lineage>
</organism>
<evidence type="ECO:0000313" key="10">
    <source>
        <dbReference type="EMBL" id="CAF3929596.1"/>
    </source>
</evidence>
<dbReference type="PROSITE" id="PS50297">
    <property type="entry name" value="ANK_REP_REGION"/>
    <property type="match status" value="3"/>
</dbReference>
<evidence type="ECO:0000256" key="3">
    <source>
        <dbReference type="PROSITE-ProRule" id="PRU00023"/>
    </source>
</evidence>
<evidence type="ECO:0000256" key="2">
    <source>
        <dbReference type="ARBA" id="ARBA00023043"/>
    </source>
</evidence>
<dbReference type="Proteomes" id="UP000663834">
    <property type="component" value="Unassembled WGS sequence"/>
</dbReference>
<dbReference type="EMBL" id="CAJNRF010006826">
    <property type="protein sequence ID" value="CAF2085030.1"/>
    <property type="molecule type" value="Genomic_DNA"/>
</dbReference>